<evidence type="ECO:0000256" key="7">
    <source>
        <dbReference type="ARBA" id="ARBA00011893"/>
    </source>
</evidence>
<dbReference type="GO" id="GO:0006168">
    <property type="term" value="P:adenine salvage"/>
    <property type="evidence" value="ECO:0007669"/>
    <property type="project" value="InterPro"/>
</dbReference>
<evidence type="ECO:0000313" key="15">
    <source>
        <dbReference type="Proteomes" id="UP000051096"/>
    </source>
</evidence>
<dbReference type="PATRIC" id="fig|1703780.3.peg.1211"/>
<reference evidence="14 15" key="1">
    <citation type="journal article" date="2015" name="Microbiome">
        <title>Genomic resolution of linkages in carbon, nitrogen, and sulfur cycling among widespread estuary sediment bacteria.</title>
        <authorList>
            <person name="Baker B.J."/>
            <person name="Lazar C.S."/>
            <person name="Teske A.P."/>
            <person name="Dick G.J."/>
        </authorList>
    </citation>
    <scope>NUCLEOTIDE SEQUENCE [LARGE SCALE GENOMIC DNA]</scope>
    <source>
        <strain evidence="14">SM23_60</strain>
    </source>
</reference>
<comment type="pathway">
    <text evidence="4 12">Purine metabolism; AMP biosynthesis via salvage pathway; AMP from adenine: step 1/1.</text>
</comment>
<name>A0A0S8GBB9_UNCW3</name>
<comment type="catalytic activity">
    <reaction evidence="1 12">
        <text>AMP + diphosphate = 5-phospho-alpha-D-ribose 1-diphosphate + adenine</text>
        <dbReference type="Rhea" id="RHEA:16609"/>
        <dbReference type="ChEBI" id="CHEBI:16708"/>
        <dbReference type="ChEBI" id="CHEBI:33019"/>
        <dbReference type="ChEBI" id="CHEBI:58017"/>
        <dbReference type="ChEBI" id="CHEBI:456215"/>
        <dbReference type="EC" id="2.4.2.7"/>
    </reaction>
</comment>
<comment type="function">
    <text evidence="2 12">Catalyzes a salvage reaction resulting in the formation of AMP, that is energically less costly than de novo synthesis.</text>
</comment>
<evidence type="ECO:0000256" key="9">
    <source>
        <dbReference type="ARBA" id="ARBA00022676"/>
    </source>
</evidence>
<dbReference type="InterPro" id="IPR000836">
    <property type="entry name" value="PRTase_dom"/>
</dbReference>
<dbReference type="Proteomes" id="UP000051096">
    <property type="component" value="Unassembled WGS sequence"/>
</dbReference>
<dbReference type="SUPFAM" id="SSF53271">
    <property type="entry name" value="PRTase-like"/>
    <property type="match status" value="1"/>
</dbReference>
<dbReference type="InterPro" id="IPR005764">
    <property type="entry name" value="Ade_phspho_trans"/>
</dbReference>
<evidence type="ECO:0000256" key="1">
    <source>
        <dbReference type="ARBA" id="ARBA00000868"/>
    </source>
</evidence>
<dbReference type="GO" id="GO:0006166">
    <property type="term" value="P:purine ribonucleoside salvage"/>
    <property type="evidence" value="ECO:0007669"/>
    <property type="project" value="UniProtKB-UniRule"/>
</dbReference>
<keyword evidence="11 12" id="KW-0660">Purine salvage</keyword>
<accession>A0A0S8GBB9</accession>
<sequence>MDLKEYIRNIPDFPKKGILFRDITTLLKEPRVFKEVIDQLANHYKNMEIDKIASVEARGYIFGGALAYLLGCGFVPVRKPGKLPAKTTSLDYALEYGTNTIEMHTDAITQGEKVLVFDDLLATGGTVQATCRLVESLGGTVVGCAFLISLTELKGIEKLQKYDVFSLIEY</sequence>
<dbReference type="Pfam" id="PF00156">
    <property type="entry name" value="Pribosyltran"/>
    <property type="match status" value="1"/>
</dbReference>
<dbReference type="NCBIfam" id="NF002633">
    <property type="entry name" value="PRK02304.1-2"/>
    <property type="match status" value="1"/>
</dbReference>
<evidence type="ECO:0000256" key="2">
    <source>
        <dbReference type="ARBA" id="ARBA00003968"/>
    </source>
</evidence>
<gene>
    <name evidence="12" type="primary">apt</name>
    <name evidence="14" type="ORF">AMJ87_10320</name>
</gene>
<evidence type="ECO:0000313" key="14">
    <source>
        <dbReference type="EMBL" id="KPK69572.1"/>
    </source>
</evidence>
<evidence type="ECO:0000256" key="5">
    <source>
        <dbReference type="ARBA" id="ARBA00008391"/>
    </source>
</evidence>
<dbReference type="PANTHER" id="PTHR32315">
    <property type="entry name" value="ADENINE PHOSPHORIBOSYLTRANSFERASE"/>
    <property type="match status" value="1"/>
</dbReference>
<dbReference type="EMBL" id="LJUO01000121">
    <property type="protein sequence ID" value="KPK69572.1"/>
    <property type="molecule type" value="Genomic_DNA"/>
</dbReference>
<dbReference type="HAMAP" id="MF_00004">
    <property type="entry name" value="Aden_phosphoribosyltr"/>
    <property type="match status" value="1"/>
</dbReference>
<feature type="domain" description="Phosphoribosyltransferase" evidence="13">
    <location>
        <begin position="24"/>
        <end position="165"/>
    </location>
</feature>
<dbReference type="GO" id="GO:0016208">
    <property type="term" value="F:AMP binding"/>
    <property type="evidence" value="ECO:0007669"/>
    <property type="project" value="TreeGrafter"/>
</dbReference>
<keyword evidence="10 12" id="KW-0808">Transferase</keyword>
<dbReference type="FunFam" id="3.40.50.2020:FF:000004">
    <property type="entry name" value="Adenine phosphoribosyltransferase"/>
    <property type="match status" value="1"/>
</dbReference>
<evidence type="ECO:0000256" key="12">
    <source>
        <dbReference type="HAMAP-Rule" id="MF_00004"/>
    </source>
</evidence>
<evidence type="ECO:0000256" key="3">
    <source>
        <dbReference type="ARBA" id="ARBA00004496"/>
    </source>
</evidence>
<organism evidence="14 15">
    <name type="scientific">candidate division WOR_3 bacterium SM23_60</name>
    <dbReference type="NCBI Taxonomy" id="1703780"/>
    <lineage>
        <taxon>Bacteria</taxon>
        <taxon>Bacteria division WOR-3</taxon>
    </lineage>
</organism>
<dbReference type="GO" id="GO:0005737">
    <property type="term" value="C:cytoplasm"/>
    <property type="evidence" value="ECO:0007669"/>
    <property type="project" value="UniProtKB-SubCell"/>
</dbReference>
<evidence type="ECO:0000256" key="10">
    <source>
        <dbReference type="ARBA" id="ARBA00022679"/>
    </source>
</evidence>
<comment type="subunit">
    <text evidence="6 12">Homodimer.</text>
</comment>
<dbReference type="NCBIfam" id="NF002634">
    <property type="entry name" value="PRK02304.1-3"/>
    <property type="match status" value="1"/>
</dbReference>
<evidence type="ECO:0000259" key="13">
    <source>
        <dbReference type="Pfam" id="PF00156"/>
    </source>
</evidence>
<evidence type="ECO:0000256" key="6">
    <source>
        <dbReference type="ARBA" id="ARBA00011738"/>
    </source>
</evidence>
<dbReference type="EC" id="2.4.2.7" evidence="7 12"/>
<proteinExistence type="inferred from homology"/>
<keyword evidence="9 12" id="KW-0328">Glycosyltransferase</keyword>
<evidence type="ECO:0000256" key="11">
    <source>
        <dbReference type="ARBA" id="ARBA00022726"/>
    </source>
</evidence>
<dbReference type="NCBIfam" id="NF002636">
    <property type="entry name" value="PRK02304.1-5"/>
    <property type="match status" value="1"/>
</dbReference>
<dbReference type="CDD" id="cd06223">
    <property type="entry name" value="PRTases_typeI"/>
    <property type="match status" value="1"/>
</dbReference>
<dbReference type="PANTHER" id="PTHR32315:SF3">
    <property type="entry name" value="ADENINE PHOSPHORIBOSYLTRANSFERASE"/>
    <property type="match status" value="1"/>
</dbReference>
<dbReference type="AlphaFoldDB" id="A0A0S8GBB9"/>
<dbReference type="GO" id="GO:0003999">
    <property type="term" value="F:adenine phosphoribosyltransferase activity"/>
    <property type="evidence" value="ECO:0007669"/>
    <property type="project" value="UniProtKB-UniRule"/>
</dbReference>
<dbReference type="GO" id="GO:0002055">
    <property type="term" value="F:adenine binding"/>
    <property type="evidence" value="ECO:0007669"/>
    <property type="project" value="TreeGrafter"/>
</dbReference>
<comment type="subcellular location">
    <subcellularLocation>
        <location evidence="3 12">Cytoplasm</location>
    </subcellularLocation>
</comment>
<dbReference type="InterPro" id="IPR050054">
    <property type="entry name" value="UPRTase/APRTase"/>
</dbReference>
<protein>
    <recommendedName>
        <fullName evidence="7 12">Adenine phosphoribosyltransferase</fullName>
        <shortName evidence="12">APRT</shortName>
        <ecNumber evidence="7 12">2.4.2.7</ecNumber>
    </recommendedName>
</protein>
<comment type="similarity">
    <text evidence="5 12">Belongs to the purine/pyrimidine phosphoribosyltransferase family.</text>
</comment>
<dbReference type="GO" id="GO:0044209">
    <property type="term" value="P:AMP salvage"/>
    <property type="evidence" value="ECO:0007669"/>
    <property type="project" value="UniProtKB-UniRule"/>
</dbReference>
<dbReference type="InterPro" id="IPR029057">
    <property type="entry name" value="PRTase-like"/>
</dbReference>
<keyword evidence="8 12" id="KW-0963">Cytoplasm</keyword>
<evidence type="ECO:0000256" key="8">
    <source>
        <dbReference type="ARBA" id="ARBA00022490"/>
    </source>
</evidence>
<evidence type="ECO:0000256" key="4">
    <source>
        <dbReference type="ARBA" id="ARBA00004659"/>
    </source>
</evidence>
<dbReference type="UniPathway" id="UPA00588">
    <property type="reaction ID" value="UER00646"/>
</dbReference>
<comment type="caution">
    <text evidence="14">The sequence shown here is derived from an EMBL/GenBank/DDBJ whole genome shotgun (WGS) entry which is preliminary data.</text>
</comment>
<dbReference type="NCBIfam" id="TIGR01090">
    <property type="entry name" value="apt"/>
    <property type="match status" value="1"/>
</dbReference>
<dbReference type="Gene3D" id="3.40.50.2020">
    <property type="match status" value="1"/>
</dbReference>